<evidence type="ECO:0000313" key="16">
    <source>
        <dbReference type="Proteomes" id="UP000335636"/>
    </source>
</evidence>
<keyword evidence="4" id="KW-0732">Signal</keyword>
<feature type="compositionally biased region" description="Polar residues" evidence="12">
    <location>
        <begin position="384"/>
        <end position="394"/>
    </location>
</feature>
<feature type="compositionally biased region" description="Polar residues" evidence="12">
    <location>
        <begin position="11"/>
        <end position="27"/>
    </location>
</feature>
<dbReference type="Proteomes" id="UP000662637">
    <property type="component" value="Unassembled WGS sequence"/>
</dbReference>
<feature type="compositionally biased region" description="Low complexity" evidence="12">
    <location>
        <begin position="368"/>
        <end position="383"/>
    </location>
</feature>
<dbReference type="GO" id="GO:0004888">
    <property type="term" value="F:transmembrane signaling receptor activity"/>
    <property type="evidence" value="ECO:0007669"/>
    <property type="project" value="TreeGrafter"/>
</dbReference>
<evidence type="ECO:0000256" key="10">
    <source>
        <dbReference type="ARBA" id="ARBA00023319"/>
    </source>
</evidence>
<evidence type="ECO:0000256" key="11">
    <source>
        <dbReference type="ARBA" id="ARBA00043958"/>
    </source>
</evidence>
<dbReference type="InterPro" id="IPR050671">
    <property type="entry name" value="CD300_family_receptors"/>
</dbReference>
<evidence type="ECO:0000256" key="8">
    <source>
        <dbReference type="ARBA" id="ARBA00023157"/>
    </source>
</evidence>
<dbReference type="Gene3D" id="2.60.40.10">
    <property type="entry name" value="Immunoglobulins"/>
    <property type="match status" value="1"/>
</dbReference>
<reference evidence="14" key="2">
    <citation type="submission" date="2020-08" db="EMBL/GenBank/DDBJ databases">
        <authorList>
            <person name="Shumante A."/>
            <person name="Zimin A.V."/>
            <person name="Puiu D."/>
            <person name="Salzberg S.L."/>
        </authorList>
    </citation>
    <scope>NUCLEOTIDE SEQUENCE</scope>
    <source>
        <strain evidence="14">WC2-LM</strain>
        <tissue evidence="14">Liver</tissue>
    </source>
</reference>
<sequence length="394" mass="42963">MQVRLGEGYSAAQNEVTGPKTTSGPERGSLTVQCNYTSGWKTHKKYWCRGAVWRGCKTLVKTTGSEQEVKKDRVSIRDDQENLTFMVTMEDLRRDDADIYWCAIERSGYDLKFPVDVTIDPVSRGALLFGVLWAGPGQGCSHPPPYPPWGRRSPVEPGGTSWQGSGGTKEHHSHLSPGLEPLGRVLVAQWAAGIVSQNPDNAQEEEIGGYERFRIQPFHPGISSKGGHAICRLGARGKAGGWQEEYTNYSVPNYNSPQHLHLHHQHVYSTSRRGKDHLPLDSPCHQCVGTGFRTTEALGPVSHLGGCGPRRGLRRKPSGVHSPLCHPQAPHHRAQDPPPTHLCWADASPDGGLTPGLEDDEAAEERMLGPQLLPNLPNLAGGLTTSSPECVSQA</sequence>
<dbReference type="GO" id="GO:0005886">
    <property type="term" value="C:plasma membrane"/>
    <property type="evidence" value="ECO:0007669"/>
    <property type="project" value="UniProtKB-SubCell"/>
</dbReference>
<keyword evidence="16" id="KW-1185">Reference proteome</keyword>
<dbReference type="PANTHER" id="PTHR11860">
    <property type="entry name" value="POLYMERIC-IMMUNOGLOBULIN RECEPTOR"/>
    <property type="match status" value="1"/>
</dbReference>
<keyword evidence="10" id="KW-0393">Immunoglobulin domain</keyword>
<dbReference type="AlphaFoldDB" id="A0A5E4CZ38"/>
<dbReference type="Proteomes" id="UP000335636">
    <property type="component" value="Unassembled WGS sequence"/>
</dbReference>
<keyword evidence="6" id="KW-1133">Transmembrane helix</keyword>
<feature type="domain" description="Immunoglobulin" evidence="13">
    <location>
        <begin position="19"/>
        <end position="120"/>
    </location>
</feature>
<proteinExistence type="inferred from homology"/>
<reference evidence="15 16" key="1">
    <citation type="submission" date="2019-04" db="EMBL/GenBank/DDBJ databases">
        <authorList>
            <person name="Alioto T."/>
            <person name="Alioto T."/>
        </authorList>
    </citation>
    <scope>NUCLEOTIDE SEQUENCE [LARGE SCALE GENOMIC DNA]</scope>
</reference>
<evidence type="ECO:0000259" key="13">
    <source>
        <dbReference type="SMART" id="SM00409"/>
    </source>
</evidence>
<evidence type="ECO:0000256" key="7">
    <source>
        <dbReference type="ARBA" id="ARBA00023136"/>
    </source>
</evidence>
<evidence type="ECO:0000256" key="9">
    <source>
        <dbReference type="ARBA" id="ARBA00023170"/>
    </source>
</evidence>
<dbReference type="CDD" id="cd05716">
    <property type="entry name" value="IgV_pIgR_like"/>
    <property type="match status" value="1"/>
</dbReference>
<dbReference type="EMBL" id="CABDUW010002366">
    <property type="protein sequence ID" value="VTJ86530.1"/>
    <property type="molecule type" value="Genomic_DNA"/>
</dbReference>
<dbReference type="SUPFAM" id="SSF48726">
    <property type="entry name" value="Immunoglobulin"/>
    <property type="match status" value="1"/>
</dbReference>
<dbReference type="SMART" id="SM00409">
    <property type="entry name" value="IG"/>
    <property type="match status" value="1"/>
</dbReference>
<dbReference type="InterPro" id="IPR013106">
    <property type="entry name" value="Ig_V-set"/>
</dbReference>
<comment type="similarity">
    <text evidence="11">Belongs to the CD300 family.</text>
</comment>
<accession>A0A5E4CZ38</accession>
<dbReference type="EMBL" id="WJEC01006975">
    <property type="protein sequence ID" value="KAF7470793.1"/>
    <property type="molecule type" value="Genomic_DNA"/>
</dbReference>
<dbReference type="PANTHER" id="PTHR11860:SF101">
    <property type="entry name" value="CMRF35-LIKE MOLECULE 1"/>
    <property type="match status" value="1"/>
</dbReference>
<feature type="region of interest" description="Disordered" evidence="12">
    <location>
        <begin position="144"/>
        <end position="176"/>
    </location>
</feature>
<dbReference type="FunFam" id="2.60.40.10:FF:000370">
    <property type="entry name" value="CMRF35-like molecule 1"/>
    <property type="match status" value="1"/>
</dbReference>
<evidence type="ECO:0000256" key="6">
    <source>
        <dbReference type="ARBA" id="ARBA00022989"/>
    </source>
</evidence>
<evidence type="ECO:0000256" key="5">
    <source>
        <dbReference type="ARBA" id="ARBA00022859"/>
    </source>
</evidence>
<evidence type="ECO:0000256" key="4">
    <source>
        <dbReference type="ARBA" id="ARBA00022729"/>
    </source>
</evidence>
<evidence type="ECO:0000313" key="14">
    <source>
        <dbReference type="EMBL" id="KAF7470793.1"/>
    </source>
</evidence>
<keyword evidence="9" id="KW-0675">Receptor</keyword>
<name>A0A5E4CZ38_MARMO</name>
<evidence type="ECO:0000256" key="3">
    <source>
        <dbReference type="ARBA" id="ARBA00022692"/>
    </source>
</evidence>
<evidence type="ECO:0000256" key="1">
    <source>
        <dbReference type="ARBA" id="ARBA00004251"/>
    </source>
</evidence>
<evidence type="ECO:0000313" key="15">
    <source>
        <dbReference type="EMBL" id="VTJ86530.1"/>
    </source>
</evidence>
<dbReference type="InterPro" id="IPR036179">
    <property type="entry name" value="Ig-like_dom_sf"/>
</dbReference>
<comment type="subcellular location">
    <subcellularLocation>
        <location evidence="1">Cell membrane</location>
        <topology evidence="1">Single-pass type I membrane protein</topology>
    </subcellularLocation>
</comment>
<keyword evidence="2" id="KW-1003">Cell membrane</keyword>
<keyword evidence="7" id="KW-0472">Membrane</keyword>
<dbReference type="GO" id="GO:0002376">
    <property type="term" value="P:immune system process"/>
    <property type="evidence" value="ECO:0007669"/>
    <property type="project" value="UniProtKB-KW"/>
</dbReference>
<dbReference type="InterPro" id="IPR003599">
    <property type="entry name" value="Ig_sub"/>
</dbReference>
<feature type="region of interest" description="Disordered" evidence="12">
    <location>
        <begin position="1"/>
        <end position="27"/>
    </location>
</feature>
<keyword evidence="8" id="KW-1015">Disulfide bond</keyword>
<keyword evidence="5" id="KW-0391">Immunity</keyword>
<evidence type="ECO:0000256" key="12">
    <source>
        <dbReference type="SAM" id="MobiDB-lite"/>
    </source>
</evidence>
<dbReference type="Pfam" id="PF07686">
    <property type="entry name" value="V-set"/>
    <property type="match status" value="1"/>
</dbReference>
<gene>
    <name evidence="14" type="ORF">GHT09_017895</name>
    <name evidence="15" type="ORF">MONAX_5E007041</name>
</gene>
<dbReference type="InterPro" id="IPR013783">
    <property type="entry name" value="Ig-like_fold"/>
</dbReference>
<feature type="region of interest" description="Disordered" evidence="12">
    <location>
        <begin position="318"/>
        <end position="394"/>
    </location>
</feature>
<evidence type="ECO:0000256" key="2">
    <source>
        <dbReference type="ARBA" id="ARBA00022475"/>
    </source>
</evidence>
<organism evidence="15 16">
    <name type="scientific">Marmota monax</name>
    <name type="common">Woodchuck</name>
    <dbReference type="NCBI Taxonomy" id="9995"/>
    <lineage>
        <taxon>Eukaryota</taxon>
        <taxon>Metazoa</taxon>
        <taxon>Chordata</taxon>
        <taxon>Craniata</taxon>
        <taxon>Vertebrata</taxon>
        <taxon>Euteleostomi</taxon>
        <taxon>Mammalia</taxon>
        <taxon>Eutheria</taxon>
        <taxon>Euarchontoglires</taxon>
        <taxon>Glires</taxon>
        <taxon>Rodentia</taxon>
        <taxon>Sciuromorpha</taxon>
        <taxon>Sciuridae</taxon>
        <taxon>Xerinae</taxon>
        <taxon>Marmotini</taxon>
        <taxon>Marmota</taxon>
    </lineage>
</organism>
<keyword evidence="3" id="KW-0812">Transmembrane</keyword>
<protein>
    <recommendedName>
        <fullName evidence="13">Immunoglobulin domain-containing protein</fullName>
    </recommendedName>
</protein>